<evidence type="ECO:0000256" key="5">
    <source>
        <dbReference type="ARBA" id="ARBA00022723"/>
    </source>
</evidence>
<feature type="non-terminal residue" evidence="10">
    <location>
        <position position="1"/>
    </location>
</feature>
<sequence length="434" mass="50211">GLILNKNIHGERTAFVDNWPNRTRFWLPTIDHPTDKATVHYTIHAPKEWKVIANGYLFKDKVITPKNSIGPKEDRLTWEWDVTVPISTYNMVIGAAALEVRTVGLAACNNAPASQREDGCIEVTYWVYPQDVKKAEPSFRRAKEMVDYFTEIIGPFPFEKLANVQSATRFGGMENASAIFYSESGIAKGRNIEGTVSHEIAHQWFGDAVTEADWRHLWLSEGFATYFGALFFEHSEGVADFRNRMNNSLQRVLKSKVTNRPIIDNEVNDLFKLLNSNNYPKAGWVLHMLRGILGDEIFFKGIQEYYRQYLHKAVLTEDFQKIMEKTSKQDLNWFFNQWIYKPGYPILNIEENWESNDGTKGTLEVKILQTQRSDWPVFRIPTELCWKSNQNIECRKITITKKEETFQFNFVSKSTQPIVIDPDGWVLKGDPNFE</sequence>
<comment type="similarity">
    <text evidence="2">Belongs to the peptidase M1 family.</text>
</comment>
<dbReference type="PRINTS" id="PR00756">
    <property type="entry name" value="ALADIPTASE"/>
</dbReference>
<dbReference type="Gene3D" id="1.10.390.10">
    <property type="entry name" value="Neutral Protease Domain 2"/>
    <property type="match status" value="1"/>
</dbReference>
<dbReference type="CDD" id="cd09603">
    <property type="entry name" value="M1_APN_like"/>
    <property type="match status" value="1"/>
</dbReference>
<keyword evidence="7" id="KW-0862">Zinc</keyword>
<protein>
    <recommendedName>
        <fullName evidence="9">Peptidase M1 membrane alanine aminopeptidase domain-containing protein</fullName>
    </recommendedName>
</protein>
<dbReference type="SUPFAM" id="SSF63737">
    <property type="entry name" value="Leukotriene A4 hydrolase N-terminal domain"/>
    <property type="match status" value="1"/>
</dbReference>
<evidence type="ECO:0000256" key="7">
    <source>
        <dbReference type="ARBA" id="ARBA00022833"/>
    </source>
</evidence>
<keyword evidence="3" id="KW-0031">Aminopeptidase</keyword>
<dbReference type="GO" id="GO:0005737">
    <property type="term" value="C:cytoplasm"/>
    <property type="evidence" value="ECO:0007669"/>
    <property type="project" value="TreeGrafter"/>
</dbReference>
<dbReference type="GO" id="GO:0006508">
    <property type="term" value="P:proteolysis"/>
    <property type="evidence" value="ECO:0007669"/>
    <property type="project" value="UniProtKB-KW"/>
</dbReference>
<evidence type="ECO:0000256" key="2">
    <source>
        <dbReference type="ARBA" id="ARBA00010136"/>
    </source>
</evidence>
<dbReference type="EMBL" id="UINC01001340">
    <property type="protein sequence ID" value="SUZ78103.1"/>
    <property type="molecule type" value="Genomic_DNA"/>
</dbReference>
<evidence type="ECO:0000313" key="10">
    <source>
        <dbReference type="EMBL" id="SUZ78103.1"/>
    </source>
</evidence>
<keyword evidence="6" id="KW-0378">Hydrolase</keyword>
<evidence type="ECO:0000256" key="6">
    <source>
        <dbReference type="ARBA" id="ARBA00022801"/>
    </source>
</evidence>
<dbReference type="GO" id="GO:0008270">
    <property type="term" value="F:zinc ion binding"/>
    <property type="evidence" value="ECO:0007669"/>
    <property type="project" value="InterPro"/>
</dbReference>
<evidence type="ECO:0000256" key="4">
    <source>
        <dbReference type="ARBA" id="ARBA00022670"/>
    </source>
</evidence>
<dbReference type="InterPro" id="IPR014782">
    <property type="entry name" value="Peptidase_M1_dom"/>
</dbReference>
<keyword evidence="4" id="KW-0645">Protease</keyword>
<dbReference type="InterPro" id="IPR027268">
    <property type="entry name" value="Peptidase_M4/M1_CTD_sf"/>
</dbReference>
<accession>A0A381QKH2</accession>
<name>A0A381QKH2_9ZZZZ</name>
<evidence type="ECO:0000256" key="1">
    <source>
        <dbReference type="ARBA" id="ARBA00001947"/>
    </source>
</evidence>
<keyword evidence="5" id="KW-0479">Metal-binding</keyword>
<dbReference type="PANTHER" id="PTHR11533">
    <property type="entry name" value="PROTEASE M1 ZINC METALLOPROTEASE"/>
    <property type="match status" value="1"/>
</dbReference>
<comment type="cofactor">
    <cofactor evidence="1">
        <name>Zn(2+)</name>
        <dbReference type="ChEBI" id="CHEBI:29105"/>
    </cofactor>
</comment>
<dbReference type="GO" id="GO:0016020">
    <property type="term" value="C:membrane"/>
    <property type="evidence" value="ECO:0007669"/>
    <property type="project" value="TreeGrafter"/>
</dbReference>
<proteinExistence type="inferred from homology"/>
<dbReference type="SUPFAM" id="SSF55486">
    <property type="entry name" value="Metalloproteases ('zincins'), catalytic domain"/>
    <property type="match status" value="1"/>
</dbReference>
<dbReference type="PANTHER" id="PTHR11533:SF174">
    <property type="entry name" value="PUROMYCIN-SENSITIVE AMINOPEPTIDASE-RELATED"/>
    <property type="match status" value="1"/>
</dbReference>
<feature type="domain" description="Peptidase M1 membrane alanine aminopeptidase" evidence="9">
    <location>
        <begin position="143"/>
        <end position="338"/>
    </location>
</feature>
<dbReference type="GO" id="GO:0042277">
    <property type="term" value="F:peptide binding"/>
    <property type="evidence" value="ECO:0007669"/>
    <property type="project" value="TreeGrafter"/>
</dbReference>
<dbReference type="InterPro" id="IPR001930">
    <property type="entry name" value="Peptidase_M1"/>
</dbReference>
<evidence type="ECO:0000256" key="8">
    <source>
        <dbReference type="ARBA" id="ARBA00023049"/>
    </source>
</evidence>
<dbReference type="InterPro" id="IPR042097">
    <property type="entry name" value="Aminopeptidase_N-like_N_sf"/>
</dbReference>
<dbReference type="Gene3D" id="2.60.40.1730">
    <property type="entry name" value="tricorn interacting facor f3 domain"/>
    <property type="match status" value="1"/>
</dbReference>
<reference evidence="10" key="1">
    <citation type="submission" date="2018-05" db="EMBL/GenBank/DDBJ databases">
        <authorList>
            <person name="Lanie J.A."/>
            <person name="Ng W.-L."/>
            <person name="Kazmierczak K.M."/>
            <person name="Andrzejewski T.M."/>
            <person name="Davidsen T.M."/>
            <person name="Wayne K.J."/>
            <person name="Tettelin H."/>
            <person name="Glass J.I."/>
            <person name="Rusch D."/>
            <person name="Podicherti R."/>
            <person name="Tsui H.-C.T."/>
            <person name="Winkler M.E."/>
        </authorList>
    </citation>
    <scope>NUCLEOTIDE SEQUENCE</scope>
</reference>
<dbReference type="Pfam" id="PF01433">
    <property type="entry name" value="Peptidase_M1"/>
    <property type="match status" value="1"/>
</dbReference>
<dbReference type="GO" id="GO:0043171">
    <property type="term" value="P:peptide catabolic process"/>
    <property type="evidence" value="ECO:0007669"/>
    <property type="project" value="TreeGrafter"/>
</dbReference>
<gene>
    <name evidence="10" type="ORF">METZ01_LOCUS30957</name>
</gene>
<dbReference type="GO" id="GO:0005615">
    <property type="term" value="C:extracellular space"/>
    <property type="evidence" value="ECO:0007669"/>
    <property type="project" value="TreeGrafter"/>
</dbReference>
<evidence type="ECO:0000259" key="9">
    <source>
        <dbReference type="Pfam" id="PF01433"/>
    </source>
</evidence>
<dbReference type="AlphaFoldDB" id="A0A381QKH2"/>
<keyword evidence="8" id="KW-0482">Metalloprotease</keyword>
<organism evidence="10">
    <name type="scientific">marine metagenome</name>
    <dbReference type="NCBI Taxonomy" id="408172"/>
    <lineage>
        <taxon>unclassified sequences</taxon>
        <taxon>metagenomes</taxon>
        <taxon>ecological metagenomes</taxon>
    </lineage>
</organism>
<dbReference type="InterPro" id="IPR050344">
    <property type="entry name" value="Peptidase_M1_aminopeptidases"/>
</dbReference>
<evidence type="ECO:0000256" key="3">
    <source>
        <dbReference type="ARBA" id="ARBA00022438"/>
    </source>
</evidence>
<dbReference type="GO" id="GO:0070006">
    <property type="term" value="F:metalloaminopeptidase activity"/>
    <property type="evidence" value="ECO:0007669"/>
    <property type="project" value="TreeGrafter"/>
</dbReference>